<feature type="region of interest" description="Disordered" evidence="1">
    <location>
        <begin position="113"/>
        <end position="138"/>
    </location>
</feature>
<feature type="domain" description="VOC" evidence="2">
    <location>
        <begin position="144"/>
        <end position="258"/>
    </location>
</feature>
<dbReference type="RefSeq" id="WP_329406873.1">
    <property type="nucleotide sequence ID" value="NZ_CP109441.1"/>
</dbReference>
<dbReference type="InterPro" id="IPR029068">
    <property type="entry name" value="Glyas_Bleomycin-R_OHBP_Dase"/>
</dbReference>
<proteinExistence type="predicted"/>
<organism evidence="3 4">
    <name type="scientific">Nocardia vinacea</name>
    <dbReference type="NCBI Taxonomy" id="96468"/>
    <lineage>
        <taxon>Bacteria</taxon>
        <taxon>Bacillati</taxon>
        <taxon>Actinomycetota</taxon>
        <taxon>Actinomycetes</taxon>
        <taxon>Mycobacteriales</taxon>
        <taxon>Nocardiaceae</taxon>
        <taxon>Nocardia</taxon>
    </lineage>
</organism>
<evidence type="ECO:0000313" key="3">
    <source>
        <dbReference type="EMBL" id="WUV44092.1"/>
    </source>
</evidence>
<dbReference type="PROSITE" id="PS51819">
    <property type="entry name" value="VOC"/>
    <property type="match status" value="1"/>
</dbReference>
<dbReference type="Proteomes" id="UP001432062">
    <property type="component" value="Chromosome"/>
</dbReference>
<evidence type="ECO:0000313" key="4">
    <source>
        <dbReference type="Proteomes" id="UP001432062"/>
    </source>
</evidence>
<dbReference type="Pfam" id="PF00903">
    <property type="entry name" value="Glyoxalase"/>
    <property type="match status" value="1"/>
</dbReference>
<sequence length="307" mass="33663">MSLHRLSSITIGVPDVATVAAYYEDFGLEQVTPGRFATQDGGEQLTIERAPARRLIALDIGVDDVDDLERVARNLDRFGIPAERTPDSLSAVEPVTGVKAILRIAPQLVQPTVPATPYNGPGRVDRPNGRAPGIVREGPVRPRKLGHVVIGSSDEEATRGFFTEGIGFKVSDRVPGLAAFMRCSSDHHNVLVQQAPVTFLHHTAWEVDDVDEVGRGAMGMLEDHPERHVWGLGRHHIGSNFFWYLRDPAGNFSEYYSDLDEILDDQLWKPETVEGARGLFNWGPPPPPSFIHPEDLASLMTGTHSAG</sequence>
<accession>A0ABZ1YQD1</accession>
<dbReference type="InterPro" id="IPR004360">
    <property type="entry name" value="Glyas_Fos-R_dOase_dom"/>
</dbReference>
<dbReference type="Gene3D" id="3.10.180.10">
    <property type="entry name" value="2,3-Dihydroxybiphenyl 1,2-Dioxygenase, domain 1"/>
    <property type="match status" value="2"/>
</dbReference>
<evidence type="ECO:0000256" key="1">
    <source>
        <dbReference type="SAM" id="MobiDB-lite"/>
    </source>
</evidence>
<dbReference type="SUPFAM" id="SSF54593">
    <property type="entry name" value="Glyoxalase/Bleomycin resistance protein/Dihydroxybiphenyl dioxygenase"/>
    <property type="match status" value="2"/>
</dbReference>
<keyword evidence="4" id="KW-1185">Reference proteome</keyword>
<dbReference type="EMBL" id="CP109441">
    <property type="protein sequence ID" value="WUV44092.1"/>
    <property type="molecule type" value="Genomic_DNA"/>
</dbReference>
<reference evidence="3" key="1">
    <citation type="submission" date="2022-10" db="EMBL/GenBank/DDBJ databases">
        <title>The complete genomes of actinobacterial strains from the NBC collection.</title>
        <authorList>
            <person name="Joergensen T.S."/>
            <person name="Alvarez Arevalo M."/>
            <person name="Sterndorff E.B."/>
            <person name="Faurdal D."/>
            <person name="Vuksanovic O."/>
            <person name="Mourched A.-S."/>
            <person name="Charusanti P."/>
            <person name="Shaw S."/>
            <person name="Blin K."/>
            <person name="Weber T."/>
        </authorList>
    </citation>
    <scope>NUCLEOTIDE SEQUENCE</scope>
    <source>
        <strain evidence="3">NBC_01482</strain>
    </source>
</reference>
<evidence type="ECO:0000259" key="2">
    <source>
        <dbReference type="PROSITE" id="PS51819"/>
    </source>
</evidence>
<name>A0ABZ1YQD1_9NOCA</name>
<dbReference type="InterPro" id="IPR037523">
    <property type="entry name" value="VOC_core"/>
</dbReference>
<protein>
    <submittedName>
        <fullName evidence="3">VOC family protein</fullName>
    </submittedName>
</protein>
<gene>
    <name evidence="3" type="ORF">OG563_33650</name>
</gene>